<name>A0A8H9L8T0_9MICO</name>
<feature type="domain" description="Bacterial bifunctional deaminase-reductase C-terminal" evidence="1">
    <location>
        <begin position="2"/>
        <end position="183"/>
    </location>
</feature>
<dbReference type="SUPFAM" id="SSF53597">
    <property type="entry name" value="Dihydrofolate reductase-like"/>
    <property type="match status" value="1"/>
</dbReference>
<sequence>MRTIVATHFVSLDGKVDPTGGDPELHETAWTFRTVEAVPEMYELKGAEQEEAAGLLLGRASYQMFAPVWPDMTEEFPRYNALPKYVVSTTLGEDDLVDNWGETTLLRSLDDVARLKESGEGELQVHGSVSLTRALADAGLVDAYHLLVFPVLLGQGKPLFSDADKPAQRLRLTDHAVYRNGVQKQIFEVVR</sequence>
<comment type="caution">
    <text evidence="2">The sequence shown here is derived from an EMBL/GenBank/DDBJ whole genome shotgun (WGS) entry which is preliminary data.</text>
</comment>
<gene>
    <name evidence="2" type="ORF">GCM10010102_37650</name>
</gene>
<dbReference type="Proteomes" id="UP000655589">
    <property type="component" value="Unassembled WGS sequence"/>
</dbReference>
<dbReference type="RefSeq" id="WP_171107801.1">
    <property type="nucleotide sequence ID" value="NZ_BMPT01000018.1"/>
</dbReference>
<reference evidence="2" key="1">
    <citation type="journal article" date="2014" name="Int. J. Syst. Evol. Microbiol.">
        <title>Complete genome sequence of Corynebacterium casei LMG S-19264T (=DSM 44701T), isolated from a smear-ripened cheese.</title>
        <authorList>
            <consortium name="US DOE Joint Genome Institute (JGI-PGF)"/>
            <person name="Walter F."/>
            <person name="Albersmeier A."/>
            <person name="Kalinowski J."/>
            <person name="Ruckert C."/>
        </authorList>
    </citation>
    <scope>NUCLEOTIDE SEQUENCE</scope>
    <source>
        <strain evidence="2">JCM 3051</strain>
    </source>
</reference>
<protein>
    <submittedName>
        <fullName evidence="2">Deaminase reductase</fullName>
    </submittedName>
</protein>
<keyword evidence="3" id="KW-1185">Reference proteome</keyword>
<organism evidence="2 3">
    <name type="scientific">Promicromonospora citrea</name>
    <dbReference type="NCBI Taxonomy" id="43677"/>
    <lineage>
        <taxon>Bacteria</taxon>
        <taxon>Bacillati</taxon>
        <taxon>Actinomycetota</taxon>
        <taxon>Actinomycetes</taxon>
        <taxon>Micrococcales</taxon>
        <taxon>Promicromonosporaceae</taxon>
        <taxon>Promicromonospora</taxon>
    </lineage>
</organism>
<dbReference type="GO" id="GO:0008703">
    <property type="term" value="F:5-amino-6-(5-phosphoribosylamino)uracil reductase activity"/>
    <property type="evidence" value="ECO:0007669"/>
    <property type="project" value="InterPro"/>
</dbReference>
<evidence type="ECO:0000313" key="3">
    <source>
        <dbReference type="Proteomes" id="UP000655589"/>
    </source>
</evidence>
<dbReference type="InterPro" id="IPR002734">
    <property type="entry name" value="RibDG_C"/>
</dbReference>
<dbReference type="InterPro" id="IPR024072">
    <property type="entry name" value="DHFR-like_dom_sf"/>
</dbReference>
<dbReference type="GO" id="GO:0009231">
    <property type="term" value="P:riboflavin biosynthetic process"/>
    <property type="evidence" value="ECO:0007669"/>
    <property type="project" value="InterPro"/>
</dbReference>
<accession>A0A8H9L8T0</accession>
<dbReference type="EMBL" id="BMPT01000018">
    <property type="protein sequence ID" value="GGM38563.1"/>
    <property type="molecule type" value="Genomic_DNA"/>
</dbReference>
<dbReference type="Gene3D" id="3.40.430.10">
    <property type="entry name" value="Dihydrofolate Reductase, subunit A"/>
    <property type="match status" value="1"/>
</dbReference>
<evidence type="ECO:0000313" key="2">
    <source>
        <dbReference type="EMBL" id="GGM38563.1"/>
    </source>
</evidence>
<dbReference type="Pfam" id="PF01872">
    <property type="entry name" value="RibD_C"/>
    <property type="match status" value="1"/>
</dbReference>
<proteinExistence type="predicted"/>
<dbReference type="AlphaFoldDB" id="A0A8H9L8T0"/>
<reference evidence="2" key="2">
    <citation type="submission" date="2020-09" db="EMBL/GenBank/DDBJ databases">
        <authorList>
            <person name="Sun Q."/>
            <person name="Ohkuma M."/>
        </authorList>
    </citation>
    <scope>NUCLEOTIDE SEQUENCE</scope>
    <source>
        <strain evidence="2">JCM 3051</strain>
    </source>
</reference>
<evidence type="ECO:0000259" key="1">
    <source>
        <dbReference type="Pfam" id="PF01872"/>
    </source>
</evidence>